<feature type="domain" description="Phosphoribosyltransferase" evidence="13">
    <location>
        <begin position="29"/>
        <end position="149"/>
    </location>
</feature>
<proteinExistence type="inferred from homology"/>
<evidence type="ECO:0000313" key="15">
    <source>
        <dbReference type="Proteomes" id="UP000823896"/>
    </source>
</evidence>
<evidence type="ECO:0000256" key="11">
    <source>
        <dbReference type="ARBA" id="ARBA00022726"/>
    </source>
</evidence>
<keyword evidence="10 12" id="KW-0808">Transferase</keyword>
<dbReference type="GO" id="GO:0016208">
    <property type="term" value="F:AMP binding"/>
    <property type="evidence" value="ECO:0007669"/>
    <property type="project" value="TreeGrafter"/>
</dbReference>
<evidence type="ECO:0000256" key="12">
    <source>
        <dbReference type="HAMAP-Rule" id="MF_00004"/>
    </source>
</evidence>
<dbReference type="SUPFAM" id="SSF53271">
    <property type="entry name" value="PRTase-like"/>
    <property type="match status" value="1"/>
</dbReference>
<evidence type="ECO:0000256" key="6">
    <source>
        <dbReference type="ARBA" id="ARBA00011738"/>
    </source>
</evidence>
<dbReference type="GO" id="GO:0002055">
    <property type="term" value="F:adenine binding"/>
    <property type="evidence" value="ECO:0007669"/>
    <property type="project" value="TreeGrafter"/>
</dbReference>
<evidence type="ECO:0000256" key="10">
    <source>
        <dbReference type="ARBA" id="ARBA00022679"/>
    </source>
</evidence>
<dbReference type="CDD" id="cd06223">
    <property type="entry name" value="PRTases_typeI"/>
    <property type="match status" value="1"/>
</dbReference>
<evidence type="ECO:0000256" key="5">
    <source>
        <dbReference type="ARBA" id="ARBA00008391"/>
    </source>
</evidence>
<evidence type="ECO:0000256" key="2">
    <source>
        <dbReference type="ARBA" id="ARBA00003968"/>
    </source>
</evidence>
<dbReference type="GO" id="GO:0006168">
    <property type="term" value="P:adenine salvage"/>
    <property type="evidence" value="ECO:0007669"/>
    <property type="project" value="InterPro"/>
</dbReference>
<dbReference type="NCBIfam" id="NF002633">
    <property type="entry name" value="PRK02304.1-2"/>
    <property type="match status" value="1"/>
</dbReference>
<evidence type="ECO:0000256" key="1">
    <source>
        <dbReference type="ARBA" id="ARBA00000868"/>
    </source>
</evidence>
<dbReference type="InterPro" id="IPR000836">
    <property type="entry name" value="PRTase_dom"/>
</dbReference>
<keyword evidence="11 12" id="KW-0660">Purine salvage</keyword>
<dbReference type="EMBL" id="DWWM01000057">
    <property type="protein sequence ID" value="HJC37367.1"/>
    <property type="molecule type" value="Genomic_DNA"/>
</dbReference>
<dbReference type="GO" id="GO:0003999">
    <property type="term" value="F:adenine phosphoribosyltransferase activity"/>
    <property type="evidence" value="ECO:0007669"/>
    <property type="project" value="UniProtKB-UniRule"/>
</dbReference>
<dbReference type="NCBIfam" id="NF002634">
    <property type="entry name" value="PRK02304.1-3"/>
    <property type="match status" value="1"/>
</dbReference>
<comment type="subunit">
    <text evidence="6 12">Homodimer.</text>
</comment>
<comment type="subcellular location">
    <subcellularLocation>
        <location evidence="3 12">Cytoplasm</location>
    </subcellularLocation>
</comment>
<dbReference type="Gene3D" id="3.40.50.2020">
    <property type="match status" value="1"/>
</dbReference>
<evidence type="ECO:0000256" key="3">
    <source>
        <dbReference type="ARBA" id="ARBA00004496"/>
    </source>
</evidence>
<dbReference type="NCBIfam" id="NF002636">
    <property type="entry name" value="PRK02304.1-5"/>
    <property type="match status" value="1"/>
</dbReference>
<name>A0A9D2NS07_9FIRM</name>
<comment type="function">
    <text evidence="2 12">Catalyzes a salvage reaction resulting in the formation of AMP, that is energically less costly than de novo synthesis.</text>
</comment>
<evidence type="ECO:0000256" key="4">
    <source>
        <dbReference type="ARBA" id="ARBA00004659"/>
    </source>
</evidence>
<reference evidence="14" key="2">
    <citation type="submission" date="2021-04" db="EMBL/GenBank/DDBJ databases">
        <authorList>
            <person name="Gilroy R."/>
        </authorList>
    </citation>
    <scope>NUCLEOTIDE SEQUENCE</scope>
    <source>
        <strain evidence="14">CHK187-11901</strain>
    </source>
</reference>
<dbReference type="InterPro" id="IPR029057">
    <property type="entry name" value="PRTase-like"/>
</dbReference>
<dbReference type="GO" id="GO:0005737">
    <property type="term" value="C:cytoplasm"/>
    <property type="evidence" value="ECO:0007669"/>
    <property type="project" value="UniProtKB-SubCell"/>
</dbReference>
<evidence type="ECO:0000256" key="7">
    <source>
        <dbReference type="ARBA" id="ARBA00011893"/>
    </source>
</evidence>
<evidence type="ECO:0000313" key="14">
    <source>
        <dbReference type="EMBL" id="HJC37367.1"/>
    </source>
</evidence>
<dbReference type="FunFam" id="3.40.50.2020:FF:000004">
    <property type="entry name" value="Adenine phosphoribosyltransferase"/>
    <property type="match status" value="1"/>
</dbReference>
<evidence type="ECO:0000259" key="13">
    <source>
        <dbReference type="Pfam" id="PF00156"/>
    </source>
</evidence>
<comment type="pathway">
    <text evidence="4 12">Purine metabolism; AMP biosynthesis via salvage pathway; AMP from adenine: step 1/1.</text>
</comment>
<keyword evidence="8 12" id="KW-0963">Cytoplasm</keyword>
<dbReference type="PANTHER" id="PTHR32315:SF3">
    <property type="entry name" value="ADENINE PHOSPHORIBOSYLTRANSFERASE"/>
    <property type="match status" value="1"/>
</dbReference>
<comment type="similarity">
    <text evidence="5 12">Belongs to the purine/pyrimidine phosphoribosyltransferase family.</text>
</comment>
<evidence type="ECO:0000256" key="8">
    <source>
        <dbReference type="ARBA" id="ARBA00022490"/>
    </source>
</evidence>
<sequence length="173" mass="18893">MDLREYIASIEGFPKEGIIFRDVTPLLADGDAFHDACERLIAFARKLDADVIVGPESRGFMFGCPVSYALGIGFVPVRKPNKLPRQTLSCSYDLEYGSNTLEMHVDGIRPGQRVVIIDDLLATGGTVEATVKMIRELGGEPVGCAFIIELSDLHGRDALADMEVLSLLTYEGE</sequence>
<dbReference type="PANTHER" id="PTHR32315">
    <property type="entry name" value="ADENINE PHOSPHORIBOSYLTRANSFERASE"/>
    <property type="match status" value="1"/>
</dbReference>
<organism evidence="14 15">
    <name type="scientific">Candidatus Merdibacter merdavium</name>
    <dbReference type="NCBI Taxonomy" id="2838692"/>
    <lineage>
        <taxon>Bacteria</taxon>
        <taxon>Bacillati</taxon>
        <taxon>Bacillota</taxon>
        <taxon>Erysipelotrichia</taxon>
        <taxon>Erysipelotrichales</taxon>
        <taxon>Erysipelotrichaceae</taxon>
        <taxon>Merdibacter</taxon>
    </lineage>
</organism>
<accession>A0A9D2NS07</accession>
<dbReference type="GO" id="GO:0044209">
    <property type="term" value="P:AMP salvage"/>
    <property type="evidence" value="ECO:0007669"/>
    <property type="project" value="UniProtKB-UniRule"/>
</dbReference>
<dbReference type="EC" id="2.4.2.7" evidence="7 12"/>
<comment type="caution">
    <text evidence="14">The sequence shown here is derived from an EMBL/GenBank/DDBJ whole genome shotgun (WGS) entry which is preliminary data.</text>
</comment>
<dbReference type="AlphaFoldDB" id="A0A9D2NS07"/>
<dbReference type="HAMAP" id="MF_00004">
    <property type="entry name" value="Aden_phosphoribosyltr"/>
    <property type="match status" value="1"/>
</dbReference>
<dbReference type="InterPro" id="IPR050054">
    <property type="entry name" value="UPRTase/APRTase"/>
</dbReference>
<dbReference type="InterPro" id="IPR005764">
    <property type="entry name" value="Ade_phspho_trans"/>
</dbReference>
<dbReference type="NCBIfam" id="TIGR01090">
    <property type="entry name" value="apt"/>
    <property type="match status" value="1"/>
</dbReference>
<dbReference type="Pfam" id="PF00156">
    <property type="entry name" value="Pribosyltran"/>
    <property type="match status" value="1"/>
</dbReference>
<protein>
    <recommendedName>
        <fullName evidence="7 12">Adenine phosphoribosyltransferase</fullName>
        <shortName evidence="12">APRT</shortName>
        <ecNumber evidence="7 12">2.4.2.7</ecNumber>
    </recommendedName>
</protein>
<gene>
    <name evidence="12" type="primary">apt</name>
    <name evidence="14" type="ORF">H9702_09610</name>
</gene>
<keyword evidence="9 12" id="KW-0328">Glycosyltransferase</keyword>
<dbReference type="Proteomes" id="UP000823896">
    <property type="component" value="Unassembled WGS sequence"/>
</dbReference>
<evidence type="ECO:0000256" key="9">
    <source>
        <dbReference type="ARBA" id="ARBA00022676"/>
    </source>
</evidence>
<dbReference type="GO" id="GO:0006166">
    <property type="term" value="P:purine ribonucleoside salvage"/>
    <property type="evidence" value="ECO:0007669"/>
    <property type="project" value="UniProtKB-UniRule"/>
</dbReference>
<comment type="catalytic activity">
    <reaction evidence="1 12">
        <text>AMP + diphosphate = 5-phospho-alpha-D-ribose 1-diphosphate + adenine</text>
        <dbReference type="Rhea" id="RHEA:16609"/>
        <dbReference type="ChEBI" id="CHEBI:16708"/>
        <dbReference type="ChEBI" id="CHEBI:33019"/>
        <dbReference type="ChEBI" id="CHEBI:58017"/>
        <dbReference type="ChEBI" id="CHEBI:456215"/>
        <dbReference type="EC" id="2.4.2.7"/>
    </reaction>
</comment>
<reference evidence="14" key="1">
    <citation type="journal article" date="2021" name="PeerJ">
        <title>Extensive microbial diversity within the chicken gut microbiome revealed by metagenomics and culture.</title>
        <authorList>
            <person name="Gilroy R."/>
            <person name="Ravi A."/>
            <person name="Getino M."/>
            <person name="Pursley I."/>
            <person name="Horton D.L."/>
            <person name="Alikhan N.F."/>
            <person name="Baker D."/>
            <person name="Gharbi K."/>
            <person name="Hall N."/>
            <person name="Watson M."/>
            <person name="Adriaenssens E.M."/>
            <person name="Foster-Nyarko E."/>
            <person name="Jarju S."/>
            <person name="Secka A."/>
            <person name="Antonio M."/>
            <person name="Oren A."/>
            <person name="Chaudhuri R.R."/>
            <person name="La Ragione R."/>
            <person name="Hildebrand F."/>
            <person name="Pallen M.J."/>
        </authorList>
    </citation>
    <scope>NUCLEOTIDE SEQUENCE</scope>
    <source>
        <strain evidence="14">CHK187-11901</strain>
    </source>
</reference>